<dbReference type="Pfam" id="PF13463">
    <property type="entry name" value="HTH_27"/>
    <property type="match status" value="1"/>
</dbReference>
<evidence type="ECO:0000259" key="4">
    <source>
        <dbReference type="SMART" id="SM00347"/>
    </source>
</evidence>
<keyword evidence="3" id="KW-0804">Transcription</keyword>
<dbReference type="Gene3D" id="1.10.10.10">
    <property type="entry name" value="Winged helix-like DNA-binding domain superfamily/Winged helix DNA-binding domain"/>
    <property type="match status" value="1"/>
</dbReference>
<dbReference type="Proteomes" id="UP001597403">
    <property type="component" value="Unassembled WGS sequence"/>
</dbReference>
<comment type="caution">
    <text evidence="5">The sequence shown here is derived from an EMBL/GenBank/DDBJ whole genome shotgun (WGS) entry which is preliminary data.</text>
</comment>
<sequence length="225" mass="26539">MNHEIEQKLLITEIIDHIDAIQKRFQAEGEDEEKRWMMMQTSDTGVIEFLQVATVQMLHVLDAIGELEPTNGISISKQYNIPRGTVSKITRRLAEMDMILVEPLPHNKKEVLFRLTSQGKKIFTLHQQLHQHINQNVRHFLNQYQIEQMRFLLTLMQEVMKTSWVDINEGQDKPLQNKSTHFPTNEVEYSRELEEKNEIFAMLQQLDANKLNRAKQLIQLAFFEE</sequence>
<organism evidence="5 6">
    <name type="scientific">Paenibacillus nicotianae</name>
    <dbReference type="NCBI Taxonomy" id="1526551"/>
    <lineage>
        <taxon>Bacteria</taxon>
        <taxon>Bacillati</taxon>
        <taxon>Bacillota</taxon>
        <taxon>Bacilli</taxon>
        <taxon>Bacillales</taxon>
        <taxon>Paenibacillaceae</taxon>
        <taxon>Paenibacillus</taxon>
    </lineage>
</organism>
<evidence type="ECO:0000256" key="3">
    <source>
        <dbReference type="ARBA" id="ARBA00023163"/>
    </source>
</evidence>
<dbReference type="SMART" id="SM00347">
    <property type="entry name" value="HTH_MARR"/>
    <property type="match status" value="1"/>
</dbReference>
<dbReference type="RefSeq" id="WP_204825951.1">
    <property type="nucleotide sequence ID" value="NZ_JBHUGF010000011.1"/>
</dbReference>
<keyword evidence="1" id="KW-0805">Transcription regulation</keyword>
<proteinExistence type="predicted"/>
<name>A0ABW4V0A5_9BACL</name>
<dbReference type="SUPFAM" id="SSF46785">
    <property type="entry name" value="Winged helix' DNA-binding domain"/>
    <property type="match status" value="1"/>
</dbReference>
<dbReference type="GO" id="GO:0003677">
    <property type="term" value="F:DNA binding"/>
    <property type="evidence" value="ECO:0007669"/>
    <property type="project" value="UniProtKB-KW"/>
</dbReference>
<evidence type="ECO:0000256" key="2">
    <source>
        <dbReference type="ARBA" id="ARBA00023125"/>
    </source>
</evidence>
<dbReference type="EMBL" id="JBHUGF010000011">
    <property type="protein sequence ID" value="MFD1992235.1"/>
    <property type="molecule type" value="Genomic_DNA"/>
</dbReference>
<dbReference type="InterPro" id="IPR052067">
    <property type="entry name" value="Metal_resp_HTH_trans_reg"/>
</dbReference>
<feature type="domain" description="HTH marR-type" evidence="4">
    <location>
        <begin position="48"/>
        <end position="149"/>
    </location>
</feature>
<evidence type="ECO:0000313" key="5">
    <source>
        <dbReference type="EMBL" id="MFD1992235.1"/>
    </source>
</evidence>
<protein>
    <submittedName>
        <fullName evidence="5">Winged helix DNA-binding protein</fullName>
    </submittedName>
</protein>
<evidence type="ECO:0000256" key="1">
    <source>
        <dbReference type="ARBA" id="ARBA00023015"/>
    </source>
</evidence>
<dbReference type="InterPro" id="IPR036390">
    <property type="entry name" value="WH_DNA-bd_sf"/>
</dbReference>
<dbReference type="InterPro" id="IPR036388">
    <property type="entry name" value="WH-like_DNA-bd_sf"/>
</dbReference>
<accession>A0ABW4V0A5</accession>
<gene>
    <name evidence="5" type="ORF">ACFSGI_19890</name>
</gene>
<keyword evidence="2 5" id="KW-0238">DNA-binding</keyword>
<dbReference type="PANTHER" id="PTHR35790">
    <property type="entry name" value="HTH-TYPE TRANSCRIPTIONAL REGULATOR PCHR"/>
    <property type="match status" value="1"/>
</dbReference>
<dbReference type="InterPro" id="IPR000835">
    <property type="entry name" value="HTH_MarR-typ"/>
</dbReference>
<keyword evidence="6" id="KW-1185">Reference proteome</keyword>
<dbReference type="PANTHER" id="PTHR35790:SF4">
    <property type="entry name" value="HTH-TYPE TRANSCRIPTIONAL REGULATOR PCHR"/>
    <property type="match status" value="1"/>
</dbReference>
<evidence type="ECO:0000313" key="6">
    <source>
        <dbReference type="Proteomes" id="UP001597403"/>
    </source>
</evidence>
<reference evidence="6" key="1">
    <citation type="journal article" date="2019" name="Int. J. Syst. Evol. Microbiol.">
        <title>The Global Catalogue of Microorganisms (GCM) 10K type strain sequencing project: providing services to taxonomists for standard genome sequencing and annotation.</title>
        <authorList>
            <consortium name="The Broad Institute Genomics Platform"/>
            <consortium name="The Broad Institute Genome Sequencing Center for Infectious Disease"/>
            <person name="Wu L."/>
            <person name="Ma J."/>
        </authorList>
    </citation>
    <scope>NUCLEOTIDE SEQUENCE [LARGE SCALE GENOMIC DNA]</scope>
    <source>
        <strain evidence="6">CGMCC 1.15067</strain>
    </source>
</reference>